<gene>
    <name evidence="1" type="ORF">HMF8227_00727</name>
</gene>
<dbReference type="RefSeq" id="WP_109338887.1">
    <property type="nucleotide sequence ID" value="NZ_CP029347.1"/>
</dbReference>
<keyword evidence="2" id="KW-1185">Reference proteome</keyword>
<sequence length="380" mass="44044">MEEHEVILHIGMPKTGTTSLQNFLRDNRDSLEHVGVYLPKSGTDSSGACWPLVYELNRELGGGFVLDNGDALSNGHLDSVKNEIMSLDSAKRIVFSCEDLYYYSADYISNFLRRIFGYMPKVRVYFVIRDLVDYVDSSLNQVVKDYPGRWVDLKKSFNNVVNEKLDLTYHLSKFRAIKEVDSIFVGCYEVVCQEKHGVIASFLDFIGVDIPINIKSSYNANSRIKTYDAILIKNFINMLPLSLGEIRKYKSLLIEWEKSHLNDRGEKLLDFMKLNEKFHHFALSVYDRLRDEKYIDKDTYTLYVDNLKSATKKDDNDDKKRSLIPERFSDFLIFVESKEPRLYLLLLSSISDSVSSHFYNSILPQVREENMVGNQTYRPV</sequence>
<dbReference type="InterPro" id="IPR027417">
    <property type="entry name" value="P-loop_NTPase"/>
</dbReference>
<dbReference type="Gene3D" id="3.40.50.300">
    <property type="entry name" value="P-loop containing nucleotide triphosphate hydrolases"/>
    <property type="match status" value="1"/>
</dbReference>
<dbReference type="Proteomes" id="UP000245728">
    <property type="component" value="Chromosome"/>
</dbReference>
<accession>A0A2S2E0S9</accession>
<dbReference type="OrthoDB" id="3760425at2"/>
<dbReference type="AlphaFoldDB" id="A0A2S2E0S9"/>
<evidence type="ECO:0000313" key="2">
    <source>
        <dbReference type="Proteomes" id="UP000245728"/>
    </source>
</evidence>
<dbReference type="EMBL" id="CP029347">
    <property type="protein sequence ID" value="AWL11223.1"/>
    <property type="molecule type" value="Genomic_DNA"/>
</dbReference>
<reference evidence="1 2" key="1">
    <citation type="submission" date="2018-05" db="EMBL/GenBank/DDBJ databases">
        <title>Salinimonas sp. HMF8227 Genome sequencing and assembly.</title>
        <authorList>
            <person name="Kang H."/>
            <person name="Kang J."/>
            <person name="Cha I."/>
            <person name="Kim H."/>
            <person name="Joh K."/>
        </authorList>
    </citation>
    <scope>NUCLEOTIDE SEQUENCE [LARGE SCALE GENOMIC DNA]</scope>
    <source>
        <strain evidence="1 2">HMF8227</strain>
    </source>
</reference>
<organism evidence="1 2">
    <name type="scientific">Saliniradius amylolyticus</name>
    <dbReference type="NCBI Taxonomy" id="2183582"/>
    <lineage>
        <taxon>Bacteria</taxon>
        <taxon>Pseudomonadati</taxon>
        <taxon>Pseudomonadota</taxon>
        <taxon>Gammaproteobacteria</taxon>
        <taxon>Alteromonadales</taxon>
        <taxon>Alteromonadaceae</taxon>
        <taxon>Saliniradius</taxon>
    </lineage>
</organism>
<evidence type="ECO:0008006" key="3">
    <source>
        <dbReference type="Google" id="ProtNLM"/>
    </source>
</evidence>
<proteinExistence type="predicted"/>
<dbReference type="SUPFAM" id="SSF52540">
    <property type="entry name" value="P-loop containing nucleoside triphosphate hydrolases"/>
    <property type="match status" value="1"/>
</dbReference>
<evidence type="ECO:0000313" key="1">
    <source>
        <dbReference type="EMBL" id="AWL11223.1"/>
    </source>
</evidence>
<dbReference type="KEGG" id="salh:HMF8227_00727"/>
<name>A0A2S2E0S9_9ALTE</name>
<protein>
    <recommendedName>
        <fullName evidence="3">Sulfotransferase domain-containing protein</fullName>
    </recommendedName>
</protein>